<dbReference type="Proteomes" id="UP000610558">
    <property type="component" value="Unassembled WGS sequence"/>
</dbReference>
<organism evidence="7 8">
    <name type="scientific">Spongiibacter pelagi</name>
    <dbReference type="NCBI Taxonomy" id="2760804"/>
    <lineage>
        <taxon>Bacteria</taxon>
        <taxon>Pseudomonadati</taxon>
        <taxon>Pseudomonadota</taxon>
        <taxon>Gammaproteobacteria</taxon>
        <taxon>Cellvibrionales</taxon>
        <taxon>Spongiibacteraceae</taxon>
        <taxon>Spongiibacter</taxon>
    </lineage>
</organism>
<sequence length="196" mass="21438">MGFLFTPRSQWQKLANATDGEFAGKLLYPLIMALGPCLAWYYGSSQIGWRVGDSETVLMTPDSALHIVIAFYFAMLGSLAVIGYFVHWMSETYGSSSSIIKGTVIASYTATPLFLAGLVGFYPLFWLDLCLGILSLGWAVYLLYIGIPQVMGIPQERGFLYASAVVGICMVIFMALMGAVVILWDMGMAPVFIDAH</sequence>
<reference evidence="7" key="1">
    <citation type="submission" date="2020-09" db="EMBL/GenBank/DDBJ databases">
        <authorList>
            <person name="Yoon J.-W."/>
        </authorList>
    </citation>
    <scope>NUCLEOTIDE SEQUENCE</scope>
    <source>
        <strain evidence="7">KMU-158</strain>
    </source>
</reference>
<protein>
    <submittedName>
        <fullName evidence="7">DUF1282 family protein</fullName>
    </submittedName>
</protein>
<keyword evidence="8" id="KW-1185">Reference proteome</keyword>
<keyword evidence="2 5" id="KW-0812">Transmembrane</keyword>
<feature type="transmembrane region" description="Helical" evidence="5">
    <location>
        <begin position="63"/>
        <end position="86"/>
    </location>
</feature>
<dbReference type="EMBL" id="JACXLD010000002">
    <property type="protein sequence ID" value="MBD2858217.1"/>
    <property type="molecule type" value="Genomic_DNA"/>
</dbReference>
<proteinExistence type="predicted"/>
<evidence type="ECO:0000256" key="2">
    <source>
        <dbReference type="ARBA" id="ARBA00022692"/>
    </source>
</evidence>
<feature type="domain" description="Yip1" evidence="6">
    <location>
        <begin position="1"/>
        <end position="176"/>
    </location>
</feature>
<evidence type="ECO:0000313" key="8">
    <source>
        <dbReference type="Proteomes" id="UP000610558"/>
    </source>
</evidence>
<evidence type="ECO:0000256" key="3">
    <source>
        <dbReference type="ARBA" id="ARBA00022989"/>
    </source>
</evidence>
<feature type="transmembrane region" description="Helical" evidence="5">
    <location>
        <begin position="26"/>
        <end position="43"/>
    </location>
</feature>
<evidence type="ECO:0000256" key="4">
    <source>
        <dbReference type="ARBA" id="ARBA00023136"/>
    </source>
</evidence>
<evidence type="ECO:0000256" key="5">
    <source>
        <dbReference type="SAM" id="Phobius"/>
    </source>
</evidence>
<evidence type="ECO:0000259" key="6">
    <source>
        <dbReference type="Pfam" id="PF04893"/>
    </source>
</evidence>
<dbReference type="GO" id="GO:0016020">
    <property type="term" value="C:membrane"/>
    <property type="evidence" value="ECO:0007669"/>
    <property type="project" value="UniProtKB-SubCell"/>
</dbReference>
<feature type="transmembrane region" description="Helical" evidence="5">
    <location>
        <begin position="159"/>
        <end position="184"/>
    </location>
</feature>
<dbReference type="AlphaFoldDB" id="A0A927C1C2"/>
<gene>
    <name evidence="7" type="ORF">IB286_04285</name>
</gene>
<name>A0A927C1C2_9GAMM</name>
<keyword evidence="3 5" id="KW-1133">Transmembrane helix</keyword>
<evidence type="ECO:0000313" key="7">
    <source>
        <dbReference type="EMBL" id="MBD2858217.1"/>
    </source>
</evidence>
<evidence type="ECO:0000256" key="1">
    <source>
        <dbReference type="ARBA" id="ARBA00004141"/>
    </source>
</evidence>
<comment type="caution">
    <text evidence="7">The sequence shown here is derived from an EMBL/GenBank/DDBJ whole genome shotgun (WGS) entry which is preliminary data.</text>
</comment>
<feature type="transmembrane region" description="Helical" evidence="5">
    <location>
        <begin position="125"/>
        <end position="147"/>
    </location>
</feature>
<accession>A0A927C1C2</accession>
<dbReference type="InterPro" id="IPR006977">
    <property type="entry name" value="Yip1_dom"/>
</dbReference>
<comment type="subcellular location">
    <subcellularLocation>
        <location evidence="1">Membrane</location>
        <topology evidence="1">Multi-pass membrane protein</topology>
    </subcellularLocation>
</comment>
<feature type="transmembrane region" description="Helical" evidence="5">
    <location>
        <begin position="98"/>
        <end position="119"/>
    </location>
</feature>
<dbReference type="Pfam" id="PF04893">
    <property type="entry name" value="Yip1"/>
    <property type="match status" value="1"/>
</dbReference>
<keyword evidence="4 5" id="KW-0472">Membrane</keyword>